<dbReference type="Pfam" id="PF02116">
    <property type="entry name" value="STE2"/>
    <property type="match status" value="1"/>
</dbReference>
<dbReference type="GO" id="GO:0004932">
    <property type="term" value="F:mating-type factor pheromone receptor activity"/>
    <property type="evidence" value="ECO:0007669"/>
    <property type="project" value="InterPro"/>
</dbReference>
<name>A0A4U0X9D3_9PEZI</name>
<dbReference type="Gene3D" id="1.10.287.920">
    <property type="entry name" value="Pheromone alpha factor receptor"/>
    <property type="match status" value="1"/>
</dbReference>
<dbReference type="PANTHER" id="PTHR28009:SF1">
    <property type="entry name" value="PHEROMONE ALPHA FACTOR RECEPTOR"/>
    <property type="match status" value="1"/>
</dbReference>
<accession>A0A4U0X9D3</accession>
<dbReference type="CDD" id="cd14939">
    <property type="entry name" value="7tmD_STE2"/>
    <property type="match status" value="1"/>
</dbReference>
<dbReference type="Proteomes" id="UP000309340">
    <property type="component" value="Unassembled WGS sequence"/>
</dbReference>
<evidence type="ECO:0000256" key="1">
    <source>
        <dbReference type="SAM" id="MobiDB-lite"/>
    </source>
</evidence>
<organism evidence="3 4">
    <name type="scientific">Friedmanniomyces simplex</name>
    <dbReference type="NCBI Taxonomy" id="329884"/>
    <lineage>
        <taxon>Eukaryota</taxon>
        <taxon>Fungi</taxon>
        <taxon>Dikarya</taxon>
        <taxon>Ascomycota</taxon>
        <taxon>Pezizomycotina</taxon>
        <taxon>Dothideomycetes</taxon>
        <taxon>Dothideomycetidae</taxon>
        <taxon>Mycosphaerellales</taxon>
        <taxon>Teratosphaeriaceae</taxon>
        <taxon>Friedmanniomyces</taxon>
    </lineage>
</organism>
<keyword evidence="2" id="KW-0812">Transmembrane</keyword>
<reference evidence="3 4" key="1">
    <citation type="submission" date="2017-03" db="EMBL/GenBank/DDBJ databases">
        <title>Genomes of endolithic fungi from Antarctica.</title>
        <authorList>
            <person name="Coleine C."/>
            <person name="Masonjones S."/>
            <person name="Stajich J.E."/>
        </authorList>
    </citation>
    <scope>NUCLEOTIDE SEQUENCE [LARGE SCALE GENOMIC DNA]</scope>
    <source>
        <strain evidence="3 4">CCFEE 5184</strain>
    </source>
</reference>
<dbReference type="InterPro" id="IPR000366">
    <property type="entry name" value="GPCR_STE2"/>
</dbReference>
<feature type="transmembrane region" description="Helical" evidence="2">
    <location>
        <begin position="250"/>
        <end position="274"/>
    </location>
</feature>
<dbReference type="InterPro" id="IPR027458">
    <property type="entry name" value="STE2_TM1-TM2_sf"/>
</dbReference>
<feature type="transmembrane region" description="Helical" evidence="2">
    <location>
        <begin position="215"/>
        <end position="238"/>
    </location>
</feature>
<dbReference type="PANTHER" id="PTHR28009">
    <property type="entry name" value="PHEROMONE ALPHA FACTOR RECEPTOR"/>
    <property type="match status" value="1"/>
</dbReference>
<feature type="transmembrane region" description="Helical" evidence="2">
    <location>
        <begin position="79"/>
        <end position="107"/>
    </location>
</feature>
<evidence type="ECO:0000256" key="2">
    <source>
        <dbReference type="SAM" id="Phobius"/>
    </source>
</evidence>
<dbReference type="OrthoDB" id="5402633at2759"/>
<evidence type="ECO:0008006" key="5">
    <source>
        <dbReference type="Google" id="ProtNLM"/>
    </source>
</evidence>
<keyword evidence="2" id="KW-1133">Transmembrane helix</keyword>
<protein>
    <recommendedName>
        <fullName evidence="5">Pheromone alpha factor receptor</fullName>
    </recommendedName>
</protein>
<evidence type="ECO:0000313" key="3">
    <source>
        <dbReference type="EMBL" id="TKA73214.1"/>
    </source>
</evidence>
<comment type="caution">
    <text evidence="3">The sequence shown here is derived from an EMBL/GenBank/DDBJ whole genome shotgun (WGS) entry which is preliminary data.</text>
</comment>
<keyword evidence="4" id="KW-1185">Reference proteome</keyword>
<keyword evidence="2" id="KW-0472">Membrane</keyword>
<dbReference type="PRINTS" id="PR00250">
    <property type="entry name" value="GPCRSTE2"/>
</dbReference>
<feature type="transmembrane region" description="Helical" evidence="2">
    <location>
        <begin position="280"/>
        <end position="301"/>
    </location>
</feature>
<dbReference type="EMBL" id="NAJQ01000273">
    <property type="protein sequence ID" value="TKA73214.1"/>
    <property type="molecule type" value="Genomic_DNA"/>
</dbReference>
<dbReference type="GO" id="GO:0038038">
    <property type="term" value="C:G protein-coupled receptor homodimeric complex"/>
    <property type="evidence" value="ECO:0007669"/>
    <property type="project" value="TreeGrafter"/>
</dbReference>
<dbReference type="AlphaFoldDB" id="A0A4U0X9D3"/>
<proteinExistence type="predicted"/>
<dbReference type="GO" id="GO:0000750">
    <property type="term" value="P:pheromone-dependent signal transduction involved in conjugation with cellular fusion"/>
    <property type="evidence" value="ECO:0007669"/>
    <property type="project" value="TreeGrafter"/>
</dbReference>
<sequence>MAPLTWLTDTTFNPYNQTFILAGPDGTTAFPATIDDVLTLNTLCISQSIIFGVQVGVTGLLFVILMLMTKRDKRQSAVFLLNAGSLLMIFIRNVLACISLNSMFYNFYNWELHYYPVSPALTHAMDINATAEVLGIVINALIYGSLVLQIRIVCCTLTHTAKIGITVVSAAVAFTALTIRFALAVLNIEYNIFGISSATPQQFQLLGHVAKANNVITVVAIAFFSAVFVVKLAFAIHLRRKLNMKQFGPMQIIFVMGCQTMFVPLIFAVISYYTVLGIQINSLVPTVVAIFLPLSGMWASAQTANAKLVRSDSRFHRAVPIGATDLSSAKAYGSTKTTDTADTLVDNDYDDNNNTTTTPYHHGGRTKTTATRSEDNPRVGGGAGPEMSMVEDPTELQRLKGGGAVVVDRTYSVRSD</sequence>
<dbReference type="STRING" id="329884.A0A4U0X9D3"/>
<gene>
    <name evidence="3" type="ORF">B0A55_07771</name>
</gene>
<feature type="transmembrane region" description="Helical" evidence="2">
    <location>
        <begin position="45"/>
        <end position="67"/>
    </location>
</feature>
<feature type="region of interest" description="Disordered" evidence="1">
    <location>
        <begin position="340"/>
        <end position="395"/>
    </location>
</feature>
<evidence type="ECO:0000313" key="4">
    <source>
        <dbReference type="Proteomes" id="UP000309340"/>
    </source>
</evidence>
<feature type="transmembrane region" description="Helical" evidence="2">
    <location>
        <begin position="127"/>
        <end position="148"/>
    </location>
</feature>
<feature type="transmembrane region" description="Helical" evidence="2">
    <location>
        <begin position="160"/>
        <end position="183"/>
    </location>
</feature>